<sequence length="148" mass="16025">MRLFCCVAWWRPALMETEGGRRCPGGEAFGADGGFLSVCEMRGSGTMKRRCVGCEGWIINRLCGEGTVGDGWRPRENGRKRMMSGGLGEPKPWGTAEEGDRGSEAMENGPARSLVGGDEAVLLCGLVEAGVDGDRRRKKMPRRGSLRC</sequence>
<evidence type="ECO:0000256" key="1">
    <source>
        <dbReference type="SAM" id="MobiDB-lite"/>
    </source>
</evidence>
<evidence type="ECO:0000313" key="2">
    <source>
        <dbReference type="EMBL" id="KAH8481184.1"/>
    </source>
</evidence>
<reference evidence="2" key="1">
    <citation type="journal article" date="2021" name="J. Hered.">
        <title>Genome Assembly of Salicaceae Populus deltoides (Eastern Cottonwood) I-69 Based on Nanopore Sequencing and Hi-C Technologies.</title>
        <authorList>
            <person name="Bai S."/>
            <person name="Wu H."/>
            <person name="Zhang J."/>
            <person name="Pan Z."/>
            <person name="Zhao W."/>
            <person name="Li Z."/>
            <person name="Tong C."/>
        </authorList>
    </citation>
    <scope>NUCLEOTIDE SEQUENCE</scope>
    <source>
        <tissue evidence="2">Leaf</tissue>
    </source>
</reference>
<feature type="region of interest" description="Disordered" evidence="1">
    <location>
        <begin position="73"/>
        <end position="112"/>
    </location>
</feature>
<gene>
    <name evidence="2" type="ORF">H0E87_031224</name>
</gene>
<evidence type="ECO:0000313" key="3">
    <source>
        <dbReference type="Proteomes" id="UP000807159"/>
    </source>
</evidence>
<dbReference type="AlphaFoldDB" id="A0A8T2WKU2"/>
<protein>
    <submittedName>
        <fullName evidence="2">Uncharacterized protein</fullName>
    </submittedName>
</protein>
<dbReference type="Proteomes" id="UP000807159">
    <property type="component" value="Chromosome 19"/>
</dbReference>
<dbReference type="EMBL" id="JACEGQ020000019">
    <property type="protein sequence ID" value="KAH8481184.1"/>
    <property type="molecule type" value="Genomic_DNA"/>
</dbReference>
<organism evidence="2 3">
    <name type="scientific">Populus deltoides</name>
    <name type="common">Eastern poplar</name>
    <name type="synonym">Eastern cottonwood</name>
    <dbReference type="NCBI Taxonomy" id="3696"/>
    <lineage>
        <taxon>Eukaryota</taxon>
        <taxon>Viridiplantae</taxon>
        <taxon>Streptophyta</taxon>
        <taxon>Embryophyta</taxon>
        <taxon>Tracheophyta</taxon>
        <taxon>Spermatophyta</taxon>
        <taxon>Magnoliopsida</taxon>
        <taxon>eudicotyledons</taxon>
        <taxon>Gunneridae</taxon>
        <taxon>Pentapetalae</taxon>
        <taxon>rosids</taxon>
        <taxon>fabids</taxon>
        <taxon>Malpighiales</taxon>
        <taxon>Salicaceae</taxon>
        <taxon>Saliceae</taxon>
        <taxon>Populus</taxon>
    </lineage>
</organism>
<proteinExistence type="predicted"/>
<comment type="caution">
    <text evidence="2">The sequence shown here is derived from an EMBL/GenBank/DDBJ whole genome shotgun (WGS) entry which is preliminary data.</text>
</comment>
<accession>A0A8T2WKU2</accession>
<keyword evidence="3" id="KW-1185">Reference proteome</keyword>
<name>A0A8T2WKU2_POPDE</name>